<proteinExistence type="predicted"/>
<reference evidence="1" key="1">
    <citation type="submission" date="2014-11" db="EMBL/GenBank/DDBJ databases">
        <authorList>
            <person name="Amaro Gonzalez C."/>
        </authorList>
    </citation>
    <scope>NUCLEOTIDE SEQUENCE</scope>
</reference>
<evidence type="ECO:0000313" key="1">
    <source>
        <dbReference type="EMBL" id="JAH03128.1"/>
    </source>
</evidence>
<protein>
    <submittedName>
        <fullName evidence="1">Uncharacterized protein</fullName>
    </submittedName>
</protein>
<name>A0A0E9PGY6_ANGAN</name>
<reference evidence="1" key="2">
    <citation type="journal article" date="2015" name="Fish Shellfish Immunol.">
        <title>Early steps in the European eel (Anguilla anguilla)-Vibrio vulnificus interaction in the gills: Role of the RtxA13 toxin.</title>
        <authorList>
            <person name="Callol A."/>
            <person name="Pajuelo D."/>
            <person name="Ebbesson L."/>
            <person name="Teles M."/>
            <person name="MacKenzie S."/>
            <person name="Amaro C."/>
        </authorList>
    </citation>
    <scope>NUCLEOTIDE SEQUENCE</scope>
</reference>
<organism evidence="1">
    <name type="scientific">Anguilla anguilla</name>
    <name type="common">European freshwater eel</name>
    <name type="synonym">Muraena anguilla</name>
    <dbReference type="NCBI Taxonomy" id="7936"/>
    <lineage>
        <taxon>Eukaryota</taxon>
        <taxon>Metazoa</taxon>
        <taxon>Chordata</taxon>
        <taxon>Craniata</taxon>
        <taxon>Vertebrata</taxon>
        <taxon>Euteleostomi</taxon>
        <taxon>Actinopterygii</taxon>
        <taxon>Neopterygii</taxon>
        <taxon>Teleostei</taxon>
        <taxon>Anguilliformes</taxon>
        <taxon>Anguillidae</taxon>
        <taxon>Anguilla</taxon>
    </lineage>
</organism>
<accession>A0A0E9PGY6</accession>
<sequence length="29" mass="3490">MKRIDGFKALIFKPCEQSKRTELRWSCAF</sequence>
<dbReference type="AlphaFoldDB" id="A0A0E9PGY6"/>
<dbReference type="EMBL" id="GBXM01105449">
    <property type="protein sequence ID" value="JAH03128.1"/>
    <property type="molecule type" value="Transcribed_RNA"/>
</dbReference>